<organism evidence="2 3">
    <name type="scientific">Spirosoma linguale (strain ATCC 33905 / DSM 74 / LMG 10896 / Claus 1)</name>
    <dbReference type="NCBI Taxonomy" id="504472"/>
    <lineage>
        <taxon>Bacteria</taxon>
        <taxon>Pseudomonadati</taxon>
        <taxon>Bacteroidota</taxon>
        <taxon>Cytophagia</taxon>
        <taxon>Cytophagales</taxon>
        <taxon>Cytophagaceae</taxon>
        <taxon>Spirosoma</taxon>
    </lineage>
</organism>
<dbReference type="STRING" id="504472.Slin_0772"/>
<dbReference type="PROSITE" id="PS50943">
    <property type="entry name" value="HTH_CROC1"/>
    <property type="match status" value="1"/>
</dbReference>
<dbReference type="AlphaFoldDB" id="D2QH69"/>
<dbReference type="SMART" id="SM00530">
    <property type="entry name" value="HTH_XRE"/>
    <property type="match status" value="1"/>
</dbReference>
<name>D2QH69_SPILD</name>
<dbReference type="Pfam" id="PF01381">
    <property type="entry name" value="HTH_3"/>
    <property type="match status" value="1"/>
</dbReference>
<dbReference type="eggNOG" id="COG1396">
    <property type="taxonomic scope" value="Bacteria"/>
</dbReference>
<accession>D2QH69</accession>
<dbReference type="Proteomes" id="UP000002028">
    <property type="component" value="Chromosome"/>
</dbReference>
<evidence type="ECO:0000313" key="2">
    <source>
        <dbReference type="EMBL" id="ADB36835.1"/>
    </source>
</evidence>
<proteinExistence type="predicted"/>
<dbReference type="RefSeq" id="WP_012925387.1">
    <property type="nucleotide sequence ID" value="NC_013730.1"/>
</dbReference>
<evidence type="ECO:0000313" key="3">
    <source>
        <dbReference type="Proteomes" id="UP000002028"/>
    </source>
</evidence>
<dbReference type="Gene3D" id="1.10.260.40">
    <property type="entry name" value="lambda repressor-like DNA-binding domains"/>
    <property type="match status" value="1"/>
</dbReference>
<dbReference type="HOGENOM" id="CLU_2083386_0_0_10"/>
<protein>
    <submittedName>
        <fullName evidence="2">Transcriptional regulator, XRE family</fullName>
    </submittedName>
</protein>
<evidence type="ECO:0000259" key="1">
    <source>
        <dbReference type="PROSITE" id="PS50943"/>
    </source>
</evidence>
<sequence>MTLSANVKQVRKEKGLSQEYMADRLCMSQPTYNRLERNSLACVKRLAQLADALGTTPETLANYHLINEPDTHATEAEEKDRLIQEQEVKITFLSRYIRYLQATWKAYGKGDLPIKDDSKSKRF</sequence>
<dbReference type="EMBL" id="CP001769">
    <property type="protein sequence ID" value="ADB36835.1"/>
    <property type="molecule type" value="Genomic_DNA"/>
</dbReference>
<dbReference type="GO" id="GO:0003677">
    <property type="term" value="F:DNA binding"/>
    <property type="evidence" value="ECO:0007669"/>
    <property type="project" value="InterPro"/>
</dbReference>
<dbReference type="InterPro" id="IPR001387">
    <property type="entry name" value="Cro/C1-type_HTH"/>
</dbReference>
<dbReference type="KEGG" id="sli:Slin_0772"/>
<keyword evidence="3" id="KW-1185">Reference proteome</keyword>
<dbReference type="InterPro" id="IPR010982">
    <property type="entry name" value="Lambda_DNA-bd_dom_sf"/>
</dbReference>
<gene>
    <name evidence="2" type="ordered locus">Slin_0772</name>
</gene>
<reference evidence="2 3" key="1">
    <citation type="journal article" date="2010" name="Stand. Genomic Sci.">
        <title>Complete genome sequence of Spirosoma linguale type strain (1).</title>
        <authorList>
            <person name="Lail K."/>
            <person name="Sikorski J."/>
            <person name="Saunders E."/>
            <person name="Lapidus A."/>
            <person name="Glavina Del Rio T."/>
            <person name="Copeland A."/>
            <person name="Tice H."/>
            <person name="Cheng J.-F."/>
            <person name="Lucas S."/>
            <person name="Nolan M."/>
            <person name="Bruce D."/>
            <person name="Goodwin L."/>
            <person name="Pitluck S."/>
            <person name="Ivanova N."/>
            <person name="Mavromatis K."/>
            <person name="Ovchinnikova G."/>
            <person name="Pati A."/>
            <person name="Chen A."/>
            <person name="Palaniappan K."/>
            <person name="Land M."/>
            <person name="Hauser L."/>
            <person name="Chang Y.-J."/>
            <person name="Jeffries C.D."/>
            <person name="Chain P."/>
            <person name="Brettin T."/>
            <person name="Detter J.C."/>
            <person name="Schuetze A."/>
            <person name="Rohde M."/>
            <person name="Tindall B.J."/>
            <person name="Goeker M."/>
            <person name="Bristow J."/>
            <person name="Eisen J.A."/>
            <person name="Markowitz V."/>
            <person name="Hugenholtz P."/>
            <person name="Kyrpides N.C."/>
            <person name="Klenk H.-P."/>
            <person name="Chen F."/>
        </authorList>
    </citation>
    <scope>NUCLEOTIDE SEQUENCE [LARGE SCALE GENOMIC DNA]</scope>
    <source>
        <strain evidence="3">ATCC 33905 / DSM 74 / LMG 10896 / Claus 1</strain>
    </source>
</reference>
<feature type="domain" description="HTH cro/C1-type" evidence="1">
    <location>
        <begin position="7"/>
        <end position="60"/>
    </location>
</feature>
<dbReference type="SUPFAM" id="SSF47413">
    <property type="entry name" value="lambda repressor-like DNA-binding domains"/>
    <property type="match status" value="1"/>
</dbReference>
<dbReference type="CDD" id="cd00093">
    <property type="entry name" value="HTH_XRE"/>
    <property type="match status" value="1"/>
</dbReference>